<reference evidence="1 2" key="1">
    <citation type="submission" date="2017-07" db="EMBL/GenBank/DDBJ databases">
        <title>Analysis of two Campylobacter avium genomes and identification of a novel hippuricase gene.</title>
        <authorList>
            <person name="Miller W.G."/>
            <person name="Chapman M.H."/>
            <person name="Yee E."/>
            <person name="Revez J."/>
            <person name="Bono J.L."/>
            <person name="Rossi M."/>
        </authorList>
    </citation>
    <scope>NUCLEOTIDE SEQUENCE [LARGE SCALE GENOMIC DNA]</scope>
    <source>
        <strain evidence="1 2">LMG 24591</strain>
    </source>
</reference>
<proteinExistence type="predicted"/>
<keyword evidence="2" id="KW-1185">Reference proteome</keyword>
<gene>
    <name evidence="1" type="ORF">CAV_1723</name>
</gene>
<dbReference type="KEGG" id="cavi:CAV_1723"/>
<dbReference type="AlphaFoldDB" id="A0A222MYV7"/>
<sequence>MLKELLDIKKEMEPIVHEASVKLNVIAREVITRRKEYEIYGPMIDRIYLDNAIYVKVMSSGRDVKSQQVEIKNGFYMIFVAAEKGTTEDIKNRLKIAYQSFDDKFIKDLIRLYQRFREIISKTQTTLAKASGMNVLLETNLGEASAALKFNINIKYFKEGQKLERDNVKSAGSFRDTKTHINLLVDKNTDSKFCDKLLDDVEKYFIGTH</sequence>
<name>A0A222MYV7_9BACT</name>
<evidence type="ECO:0000313" key="2">
    <source>
        <dbReference type="Proteomes" id="UP000201169"/>
    </source>
</evidence>
<evidence type="ECO:0000313" key="1">
    <source>
        <dbReference type="EMBL" id="ASQ31314.1"/>
    </source>
</evidence>
<dbReference type="Proteomes" id="UP000201169">
    <property type="component" value="Chromosome"/>
</dbReference>
<dbReference type="EMBL" id="CP022347">
    <property type="protein sequence ID" value="ASQ31314.1"/>
    <property type="molecule type" value="Genomic_DNA"/>
</dbReference>
<protein>
    <submittedName>
        <fullName evidence="1">Uncharacterized protein</fullName>
    </submittedName>
</protein>
<organism evidence="1 2">
    <name type="scientific">Campylobacter avium LMG 24591</name>
    <dbReference type="NCBI Taxonomy" id="522484"/>
    <lineage>
        <taxon>Bacteria</taxon>
        <taxon>Pseudomonadati</taxon>
        <taxon>Campylobacterota</taxon>
        <taxon>Epsilonproteobacteria</taxon>
        <taxon>Campylobacterales</taxon>
        <taxon>Campylobacteraceae</taxon>
        <taxon>Campylobacter</taxon>
    </lineage>
</organism>
<accession>A0A222MYV7</accession>
<dbReference type="RefSeq" id="WP_094324447.1">
    <property type="nucleotide sequence ID" value="NZ_CP022347.1"/>
</dbReference>
<dbReference type="OrthoDB" id="5359768at2"/>